<sequence length="249" mass="29012">MATFGIVTLTVVIIAIFLRRRFATRTIKNLGDITFKSYYEIDDYESDINSTVFDVRRCRTLVDKIEHCRKLTHLCEGIFSDYEDNDIYHELSKTLDKPFIFRYSAFITSYPEPQTETALERIYLTRTKQLCPETMLRHHFDGCYISDETPEEINIAIDDFFSLMNNVAYDEKTGYYIESDDEIPSALTNTIHNITRDDLIAWLDDELVFRSFLAVTFLNACRDKIEAEEQEKLKITKVAAVNTGNQIVK</sequence>
<comment type="caution">
    <text evidence="1">The sequence shown here is derived from an EMBL/GenBank/DDBJ whole genome shotgun (WGS) entry which is preliminary data.</text>
</comment>
<reference evidence="1 2" key="1">
    <citation type="submission" date="2016-06" db="EMBL/GenBank/DDBJ databases">
        <authorList>
            <person name="Kjaerup R.B."/>
            <person name="Dalgaard T.S."/>
            <person name="Juul-Madsen H.R."/>
        </authorList>
    </citation>
    <scope>NUCLEOTIDE SEQUENCE [LARGE SCALE GENOMIC DNA]</scope>
    <source>
        <strain evidence="1 2">GCSL-Mp3</strain>
    </source>
</reference>
<dbReference type="Proteomes" id="UP000092247">
    <property type="component" value="Unassembled WGS sequence"/>
</dbReference>
<organism evidence="1 2">
    <name type="scientific">Morganella psychrotolerans</name>
    <dbReference type="NCBI Taxonomy" id="368603"/>
    <lineage>
        <taxon>Bacteria</taxon>
        <taxon>Pseudomonadati</taxon>
        <taxon>Pseudomonadota</taxon>
        <taxon>Gammaproteobacteria</taxon>
        <taxon>Enterobacterales</taxon>
        <taxon>Morganellaceae</taxon>
        <taxon>Morganella</taxon>
    </lineage>
</organism>
<name>A0A1B8H3Z5_9GAMM</name>
<evidence type="ECO:0000313" key="2">
    <source>
        <dbReference type="Proteomes" id="UP000092247"/>
    </source>
</evidence>
<gene>
    <name evidence="1" type="ORF">AYY17_09430</name>
</gene>
<evidence type="ECO:0000313" key="1">
    <source>
        <dbReference type="EMBL" id="OBU03781.1"/>
    </source>
</evidence>
<protein>
    <submittedName>
        <fullName evidence="1">Uncharacterized protein</fullName>
    </submittedName>
</protein>
<dbReference type="EMBL" id="LZEX01000042">
    <property type="protein sequence ID" value="OBU03781.1"/>
    <property type="molecule type" value="Genomic_DNA"/>
</dbReference>
<accession>A0A1B8H3Z5</accession>
<proteinExistence type="predicted"/>
<dbReference type="AlphaFoldDB" id="A0A1B8H3Z5"/>
<dbReference type="RefSeq" id="WP_067425297.1">
    <property type="nucleotide sequence ID" value="NZ_LZEX01000042.1"/>
</dbReference>